<dbReference type="InterPro" id="IPR005184">
    <property type="entry name" value="DUF306_Meta_HslJ"/>
</dbReference>
<comment type="caution">
    <text evidence="2">The sequence shown here is derived from an EMBL/GenBank/DDBJ whole genome shotgun (WGS) entry which is preliminary data.</text>
</comment>
<dbReference type="Pfam" id="PF03724">
    <property type="entry name" value="META"/>
    <property type="match status" value="1"/>
</dbReference>
<dbReference type="PROSITE" id="PS51257">
    <property type="entry name" value="PROKAR_LIPOPROTEIN"/>
    <property type="match status" value="1"/>
</dbReference>
<organism evidence="2 3">
    <name type="scientific">Tannerella forsythia</name>
    <name type="common">Bacteroides forsythus</name>
    <dbReference type="NCBI Taxonomy" id="28112"/>
    <lineage>
        <taxon>Bacteria</taxon>
        <taxon>Pseudomonadati</taxon>
        <taxon>Bacteroidota</taxon>
        <taxon>Bacteroidia</taxon>
        <taxon>Bacteroidales</taxon>
        <taxon>Tannerellaceae</taxon>
        <taxon>Tannerella</taxon>
    </lineage>
</organism>
<dbReference type="Gene3D" id="2.40.128.270">
    <property type="match status" value="1"/>
</dbReference>
<dbReference type="EMBL" id="RQYS01000106">
    <property type="protein sequence ID" value="RRD56579.1"/>
    <property type="molecule type" value="Genomic_DNA"/>
</dbReference>
<dbReference type="Proteomes" id="UP000278609">
    <property type="component" value="Unassembled WGS sequence"/>
</dbReference>
<dbReference type="InterPro" id="IPR038670">
    <property type="entry name" value="HslJ-like_sf"/>
</dbReference>
<sequence>MKKMNGILAMACVALMIACDSGKRVTAEELIGRWSIVEVGGEAVKAEKAFLEFVKEGKTLRLHGNAGCNLMNTEMIIDEKKPAALSFSVPRVTMMACPDLETESKILNAFEHVTQVKSDKTETRLHLADKEGKSMLTLEKEAP</sequence>
<name>A0A3P1XCV1_TANFO</name>
<evidence type="ECO:0000259" key="1">
    <source>
        <dbReference type="Pfam" id="PF03724"/>
    </source>
</evidence>
<dbReference type="PANTHER" id="PTHR35535">
    <property type="entry name" value="HEAT SHOCK PROTEIN HSLJ"/>
    <property type="match status" value="1"/>
</dbReference>
<accession>A0A3P1XCV1</accession>
<dbReference type="RefSeq" id="WP_124752785.1">
    <property type="nucleotide sequence ID" value="NZ_RQYS01000106.1"/>
</dbReference>
<proteinExistence type="predicted"/>
<feature type="domain" description="DUF306" evidence="1">
    <location>
        <begin position="29"/>
        <end position="138"/>
    </location>
</feature>
<evidence type="ECO:0000313" key="3">
    <source>
        <dbReference type="Proteomes" id="UP000278609"/>
    </source>
</evidence>
<evidence type="ECO:0000313" key="2">
    <source>
        <dbReference type="EMBL" id="RRD56579.1"/>
    </source>
</evidence>
<dbReference type="OrthoDB" id="880459at2"/>
<gene>
    <name evidence="2" type="ORF">EII40_13670</name>
</gene>
<protein>
    <submittedName>
        <fullName evidence="2">META domain-containing protein</fullName>
    </submittedName>
</protein>
<reference evidence="2 3" key="1">
    <citation type="submission" date="2018-11" db="EMBL/GenBank/DDBJ databases">
        <title>Genomes From Bacteria Associated with the Canine Oral Cavity: a Test Case for Automated Genome-Based Taxonomic Assignment.</title>
        <authorList>
            <person name="Coil D.A."/>
            <person name="Jospin G."/>
            <person name="Darling A.E."/>
            <person name="Wallis C."/>
            <person name="Davis I.J."/>
            <person name="Harris S."/>
            <person name="Eisen J.A."/>
            <person name="Holcombe L.J."/>
            <person name="O'Flynn C."/>
        </authorList>
    </citation>
    <scope>NUCLEOTIDE SEQUENCE [LARGE SCALE GENOMIC DNA]</scope>
    <source>
        <strain evidence="2 3">OH2617_COT-023</strain>
    </source>
</reference>
<dbReference type="PANTHER" id="PTHR35535:SF1">
    <property type="entry name" value="HEAT SHOCK PROTEIN HSLJ"/>
    <property type="match status" value="1"/>
</dbReference>
<dbReference type="AlphaFoldDB" id="A0A3P1XCV1"/>
<dbReference type="InterPro" id="IPR053147">
    <property type="entry name" value="Hsp_HslJ-like"/>
</dbReference>